<comment type="caution">
    <text evidence="4">The sequence shown here is derived from an EMBL/GenBank/DDBJ whole genome shotgun (WGS) entry which is preliminary data.</text>
</comment>
<evidence type="ECO:0000313" key="5">
    <source>
        <dbReference type="Proteomes" id="UP000622653"/>
    </source>
</evidence>
<comment type="similarity">
    <text evidence="1">Belongs to the glycosyl hydrolase 8 (cellulase D) family.</text>
</comment>
<reference evidence="4" key="1">
    <citation type="submission" date="2020-11" db="EMBL/GenBank/DDBJ databases">
        <title>Multidrug resistant novel bacterium Savagea serpentis sp. nov., isolated from the scats of a vine snake (Ahaetulla nasuta).</title>
        <authorList>
            <person name="Venkata Ramana V."/>
            <person name="Vikas Patil S."/>
            <person name="Yogita Lugani V."/>
        </authorList>
    </citation>
    <scope>NUCLEOTIDE SEQUENCE</scope>
    <source>
        <strain evidence="4">SN6</strain>
    </source>
</reference>
<keyword evidence="5" id="KW-1185">Reference proteome</keyword>
<proteinExistence type="inferred from homology"/>
<dbReference type="SUPFAM" id="SSF48208">
    <property type="entry name" value="Six-hairpin glycosidases"/>
    <property type="match status" value="1"/>
</dbReference>
<dbReference type="GO" id="GO:0004553">
    <property type="term" value="F:hydrolase activity, hydrolyzing O-glycosyl compounds"/>
    <property type="evidence" value="ECO:0007669"/>
    <property type="project" value="InterPro"/>
</dbReference>
<evidence type="ECO:0000313" key="4">
    <source>
        <dbReference type="EMBL" id="MBF4500570.1"/>
    </source>
</evidence>
<name>A0A8J7GIQ4_9BACL</name>
<gene>
    <name evidence="4" type="ORF">IRY55_04265</name>
</gene>
<keyword evidence="3" id="KW-0326">Glycosidase</keyword>
<dbReference type="InterPro" id="IPR012341">
    <property type="entry name" value="6hp_glycosidase-like_sf"/>
</dbReference>
<protein>
    <submittedName>
        <fullName evidence="4">Uncharacterized protein</fullName>
    </submittedName>
</protein>
<dbReference type="RefSeq" id="WP_194562002.1">
    <property type="nucleotide sequence ID" value="NZ_JADKPV010000001.1"/>
</dbReference>
<organism evidence="4 5">
    <name type="scientific">Savagea serpentis</name>
    <dbReference type="NCBI Taxonomy" id="2785297"/>
    <lineage>
        <taxon>Bacteria</taxon>
        <taxon>Bacillati</taxon>
        <taxon>Bacillota</taxon>
        <taxon>Bacilli</taxon>
        <taxon>Bacillales</taxon>
        <taxon>Caryophanaceae</taxon>
        <taxon>Savagea</taxon>
    </lineage>
</organism>
<evidence type="ECO:0000256" key="2">
    <source>
        <dbReference type="ARBA" id="ARBA00022801"/>
    </source>
</evidence>
<keyword evidence="2" id="KW-0378">Hydrolase</keyword>
<sequence>MRVIQFLFICCLVACAPTESEPMSREPYTTQETERFVREQLMNDQGELRTNRTDRKDEYLSESLGLWMMYLVRIGDKTSFERLHETVHRWMTKEGAVYWQRDGQVWKQATASIDDLRIAYAYLCAFEKWEKDEYYTFGEKIVHHFSKYQVKNGKFSDFYDLTMNKEGNTQTTSYYNEYALRTFAQHGWLESTVVERWVEGRKEEPTDGTMYPPTRFLIEEEQYEFDEEINGIDIAYTLLYRADWTSRERQLYDAWREQFMTESRLPGRISRSNHPLVTFESPAQYALLGLVALRQEDQRFAEQLYAKLRSMQSTMPGYEGQFVDEKTGDLHVFDHVLFLIFEQEVAYDNVE</sequence>
<dbReference type="InterPro" id="IPR008928">
    <property type="entry name" value="6-hairpin_glycosidase_sf"/>
</dbReference>
<evidence type="ECO:0000256" key="3">
    <source>
        <dbReference type="ARBA" id="ARBA00023295"/>
    </source>
</evidence>
<dbReference type="AlphaFoldDB" id="A0A8J7GIQ4"/>
<dbReference type="EMBL" id="JADKPV010000001">
    <property type="protein sequence ID" value="MBF4500570.1"/>
    <property type="molecule type" value="Genomic_DNA"/>
</dbReference>
<dbReference type="Gene3D" id="1.50.10.10">
    <property type="match status" value="1"/>
</dbReference>
<evidence type="ECO:0000256" key="1">
    <source>
        <dbReference type="ARBA" id="ARBA00009209"/>
    </source>
</evidence>
<dbReference type="GO" id="GO:0005975">
    <property type="term" value="P:carbohydrate metabolic process"/>
    <property type="evidence" value="ECO:0007669"/>
    <property type="project" value="InterPro"/>
</dbReference>
<dbReference type="Proteomes" id="UP000622653">
    <property type="component" value="Unassembled WGS sequence"/>
</dbReference>
<accession>A0A8J7GIQ4</accession>
<dbReference type="InterPro" id="IPR002037">
    <property type="entry name" value="Glyco_hydro_8"/>
</dbReference>
<dbReference type="Pfam" id="PF01270">
    <property type="entry name" value="Glyco_hydro_8"/>
    <property type="match status" value="1"/>
</dbReference>